<evidence type="ECO:0000256" key="4">
    <source>
        <dbReference type="ARBA" id="ARBA00022691"/>
    </source>
</evidence>
<feature type="non-terminal residue" evidence="6">
    <location>
        <position position="1"/>
    </location>
</feature>
<evidence type="ECO:0000313" key="7">
    <source>
        <dbReference type="Proteomes" id="UP000886523"/>
    </source>
</evidence>
<gene>
    <name evidence="6" type="ORF">BS47DRAFT_1305920</name>
</gene>
<dbReference type="AlphaFoldDB" id="A0A9P6AHI8"/>
<dbReference type="Proteomes" id="UP000886523">
    <property type="component" value="Unassembled WGS sequence"/>
</dbReference>
<keyword evidence="7" id="KW-1185">Reference proteome</keyword>
<keyword evidence="5" id="KW-0443">Lipid metabolism</keyword>
<dbReference type="PIRSF" id="PIRSF003085">
    <property type="entry name" value="CMAS"/>
    <property type="match status" value="1"/>
</dbReference>
<name>A0A9P6AHI8_9AGAM</name>
<organism evidence="6 7">
    <name type="scientific">Hydnum rufescens UP504</name>
    <dbReference type="NCBI Taxonomy" id="1448309"/>
    <lineage>
        <taxon>Eukaryota</taxon>
        <taxon>Fungi</taxon>
        <taxon>Dikarya</taxon>
        <taxon>Basidiomycota</taxon>
        <taxon>Agaricomycotina</taxon>
        <taxon>Agaricomycetes</taxon>
        <taxon>Cantharellales</taxon>
        <taxon>Hydnaceae</taxon>
        <taxon>Hydnum</taxon>
    </lineage>
</organism>
<keyword evidence="3" id="KW-0808">Transferase</keyword>
<dbReference type="GO" id="GO:0008610">
    <property type="term" value="P:lipid biosynthetic process"/>
    <property type="evidence" value="ECO:0007669"/>
    <property type="project" value="InterPro"/>
</dbReference>
<evidence type="ECO:0000313" key="6">
    <source>
        <dbReference type="EMBL" id="KAF9505962.1"/>
    </source>
</evidence>
<dbReference type="EMBL" id="MU129130">
    <property type="protein sequence ID" value="KAF9505962.1"/>
    <property type="molecule type" value="Genomic_DNA"/>
</dbReference>
<dbReference type="InterPro" id="IPR050723">
    <property type="entry name" value="CFA/CMAS"/>
</dbReference>
<dbReference type="InterPro" id="IPR003333">
    <property type="entry name" value="CMAS"/>
</dbReference>
<evidence type="ECO:0000256" key="5">
    <source>
        <dbReference type="ARBA" id="ARBA00023098"/>
    </source>
</evidence>
<comment type="caution">
    <text evidence="6">The sequence shown here is derived from an EMBL/GenBank/DDBJ whole genome shotgun (WGS) entry which is preliminary data.</text>
</comment>
<dbReference type="PANTHER" id="PTHR43667">
    <property type="entry name" value="CYCLOPROPANE-FATTY-ACYL-PHOSPHOLIPID SYNTHASE"/>
    <property type="match status" value="1"/>
</dbReference>
<dbReference type="PANTHER" id="PTHR43667:SF2">
    <property type="entry name" value="FATTY ACID C-METHYL TRANSFERASE"/>
    <property type="match status" value="1"/>
</dbReference>
<evidence type="ECO:0000256" key="3">
    <source>
        <dbReference type="ARBA" id="ARBA00022679"/>
    </source>
</evidence>
<reference evidence="6" key="1">
    <citation type="journal article" date="2020" name="Nat. Commun.">
        <title>Large-scale genome sequencing of mycorrhizal fungi provides insights into the early evolution of symbiotic traits.</title>
        <authorList>
            <person name="Miyauchi S."/>
            <person name="Kiss E."/>
            <person name="Kuo A."/>
            <person name="Drula E."/>
            <person name="Kohler A."/>
            <person name="Sanchez-Garcia M."/>
            <person name="Morin E."/>
            <person name="Andreopoulos B."/>
            <person name="Barry K.W."/>
            <person name="Bonito G."/>
            <person name="Buee M."/>
            <person name="Carver A."/>
            <person name="Chen C."/>
            <person name="Cichocki N."/>
            <person name="Clum A."/>
            <person name="Culley D."/>
            <person name="Crous P.W."/>
            <person name="Fauchery L."/>
            <person name="Girlanda M."/>
            <person name="Hayes R.D."/>
            <person name="Keri Z."/>
            <person name="LaButti K."/>
            <person name="Lipzen A."/>
            <person name="Lombard V."/>
            <person name="Magnuson J."/>
            <person name="Maillard F."/>
            <person name="Murat C."/>
            <person name="Nolan M."/>
            <person name="Ohm R.A."/>
            <person name="Pangilinan J."/>
            <person name="Pereira M.F."/>
            <person name="Perotto S."/>
            <person name="Peter M."/>
            <person name="Pfister S."/>
            <person name="Riley R."/>
            <person name="Sitrit Y."/>
            <person name="Stielow J.B."/>
            <person name="Szollosi G."/>
            <person name="Zifcakova L."/>
            <person name="Stursova M."/>
            <person name="Spatafora J.W."/>
            <person name="Tedersoo L."/>
            <person name="Vaario L.M."/>
            <person name="Yamada A."/>
            <person name="Yan M."/>
            <person name="Wang P."/>
            <person name="Xu J."/>
            <person name="Bruns T."/>
            <person name="Baldrian P."/>
            <person name="Vilgalys R."/>
            <person name="Dunand C."/>
            <person name="Henrissat B."/>
            <person name="Grigoriev I.V."/>
            <person name="Hibbett D."/>
            <person name="Nagy L.G."/>
            <person name="Martin F.M."/>
        </authorList>
    </citation>
    <scope>NUCLEOTIDE SEQUENCE</scope>
    <source>
        <strain evidence="6">UP504</strain>
    </source>
</reference>
<keyword evidence="2" id="KW-0489">Methyltransferase</keyword>
<accession>A0A9P6AHI8</accession>
<protein>
    <recommendedName>
        <fullName evidence="8">Cyclopropane-fatty-acyl-phospholipid synthase</fullName>
    </recommendedName>
</protein>
<dbReference type="GO" id="GO:0032259">
    <property type="term" value="P:methylation"/>
    <property type="evidence" value="ECO:0007669"/>
    <property type="project" value="UniProtKB-KW"/>
</dbReference>
<dbReference type="InterPro" id="IPR029063">
    <property type="entry name" value="SAM-dependent_MTases_sf"/>
</dbReference>
<dbReference type="CDD" id="cd02440">
    <property type="entry name" value="AdoMet_MTases"/>
    <property type="match status" value="1"/>
</dbReference>
<evidence type="ECO:0000256" key="2">
    <source>
        <dbReference type="ARBA" id="ARBA00022603"/>
    </source>
</evidence>
<evidence type="ECO:0008006" key="8">
    <source>
        <dbReference type="Google" id="ProtNLM"/>
    </source>
</evidence>
<dbReference type="OrthoDB" id="8300214at2759"/>
<keyword evidence="4" id="KW-0949">S-adenosyl-L-methionine</keyword>
<proteinExistence type="inferred from homology"/>
<dbReference type="GO" id="GO:0008168">
    <property type="term" value="F:methyltransferase activity"/>
    <property type="evidence" value="ECO:0007669"/>
    <property type="project" value="UniProtKB-KW"/>
</dbReference>
<dbReference type="SUPFAM" id="SSF53335">
    <property type="entry name" value="S-adenosyl-L-methionine-dependent methyltransferases"/>
    <property type="match status" value="1"/>
</dbReference>
<dbReference type="Gene3D" id="3.40.50.150">
    <property type="entry name" value="Vaccinia Virus protein VP39"/>
    <property type="match status" value="1"/>
</dbReference>
<sequence length="436" mass="48774">SKARSYIISVLERGIHVGELRIDEVRSGRTHVYGKRTNKKNAVVISVLDDRFWTCVFLSSDLGFAEAYMLGYIDLPDIQGVLDLWLDNRDTLTHISTPVHAIYTMFSGLVNHTCGHNLSAAQDNAIAGYDVSNAFFHTMLGREMMYSCALWGPEEGGISCGGGGGGKGVCKIDEDALDAAQMRKIRHVLDKACVRPGDRLLEFGTGWGALAIEAAKTYGARVDTLTLSQNQKALAELRIEEAGLTDRITVHLLDYRCLPQSFHKAFDAFVSIEMVEHTGAAYHKTYFELIDWALKDKRGIAVISSTTQPESRYSRYQATDFGRKYIWPKAVLPSATALITAAHEGTCGRMTLDSVENVNYPRTLQEWDRRLRGKFDAVIAPHFADSMSEGELEIFKRKWMYLCAYARAGFQRGYATNHMLTFVRTVRFPVLRTVGL</sequence>
<dbReference type="Pfam" id="PF02353">
    <property type="entry name" value="CMAS"/>
    <property type="match status" value="1"/>
</dbReference>
<evidence type="ECO:0000256" key="1">
    <source>
        <dbReference type="ARBA" id="ARBA00010815"/>
    </source>
</evidence>
<comment type="similarity">
    <text evidence="1">Belongs to the CFA/CMAS family.</text>
</comment>